<dbReference type="PANTHER" id="PTHR31962:SF1">
    <property type="entry name" value="SPHINGOLIPID LONG CHAIN BASE-RESPONSIVE PROTEIN PIL1"/>
    <property type="match status" value="1"/>
</dbReference>
<feature type="region of interest" description="Disordered" evidence="1">
    <location>
        <begin position="255"/>
        <end position="279"/>
    </location>
</feature>
<feature type="compositionally biased region" description="Low complexity" evidence="1">
    <location>
        <begin position="349"/>
        <end position="360"/>
    </location>
</feature>
<sequence length="504" mass="56306">MQSIGHDLRRGLNNFSLSNNYKHINKWLAELKNIDSSLKTLDKEITTNAKLISAWGCDEGDDLTDVCQRMTQEVGLIHQQYSLQHTAYRKMIKTLKTQELTLDDNRKKKHDLTNQIAKQQKSSKENPIKMMELQSALERVSADLLAQELGLLQFKRATIQDAFNLQFDSMIEFAEKMALIAGYGRQITNVIDVGPQEAEKTTLYNGAEYTAAAINQVKISVTSWQAQPVGNPIRTYTGPTQDELALSVAAATYSNRPPSRMDQQYAMSYSPTGSQLNDQVYTNGETVNKNSGQWDDVQMLTLDKSQTSLHDHHQDSSEYENWKQEIHGVSEPSATDPSDDYLSPPGSNQLQEQQQQLQLEQQRAFRQNLSSYSPASSPSQQHYRNAAANVANGLRHSSAESYGIGGMAGSGSTGGRPFTPTTQRRNDTMDLHPPSSYASPSPTYSSFQQQPASYEDSVSPAPARGFRYGFANRKERMDNSDLYKSEIGTAPSRYPKTAVIMDEK</sequence>
<dbReference type="GO" id="GO:0036286">
    <property type="term" value="C:eisosome filament"/>
    <property type="evidence" value="ECO:0007669"/>
    <property type="project" value="TreeGrafter"/>
</dbReference>
<accession>A0A9P6Q1E7</accession>
<feature type="compositionally biased region" description="Low complexity" evidence="1">
    <location>
        <begin position="433"/>
        <end position="446"/>
    </location>
</feature>
<dbReference type="Proteomes" id="UP000726737">
    <property type="component" value="Unassembled WGS sequence"/>
</dbReference>
<proteinExistence type="predicted"/>
<reference evidence="2" key="1">
    <citation type="journal article" date="2020" name="Fungal Divers.">
        <title>Resolving the Mortierellaceae phylogeny through synthesis of multi-gene phylogenetics and phylogenomics.</title>
        <authorList>
            <person name="Vandepol N."/>
            <person name="Liber J."/>
            <person name="Desiro A."/>
            <person name="Na H."/>
            <person name="Kennedy M."/>
            <person name="Barry K."/>
            <person name="Grigoriev I.V."/>
            <person name="Miller A.N."/>
            <person name="O'Donnell K."/>
            <person name="Stajich J.E."/>
            <person name="Bonito G."/>
        </authorList>
    </citation>
    <scope>NUCLEOTIDE SEQUENCE</scope>
    <source>
        <strain evidence="2">KOD948</strain>
    </source>
</reference>
<name>A0A9P6Q1E7_9FUNG</name>
<feature type="compositionally biased region" description="Basic and acidic residues" evidence="1">
    <location>
        <begin position="309"/>
        <end position="328"/>
    </location>
</feature>
<dbReference type="Gene3D" id="1.20.1270.60">
    <property type="entry name" value="Arfaptin homology (AH) domain/BAR domain"/>
    <property type="match status" value="1"/>
</dbReference>
<dbReference type="EMBL" id="JAAAJA010000219">
    <property type="protein sequence ID" value="KAG0258450.1"/>
    <property type="molecule type" value="Genomic_DNA"/>
</dbReference>
<comment type="caution">
    <text evidence="2">The sequence shown here is derived from an EMBL/GenBank/DDBJ whole genome shotgun (WGS) entry which is preliminary data.</text>
</comment>
<feature type="region of interest" description="Disordered" evidence="1">
    <location>
        <begin position="402"/>
        <end position="464"/>
    </location>
</feature>
<keyword evidence="3" id="KW-1185">Reference proteome</keyword>
<dbReference type="GO" id="GO:0005886">
    <property type="term" value="C:plasma membrane"/>
    <property type="evidence" value="ECO:0007669"/>
    <property type="project" value="TreeGrafter"/>
</dbReference>
<dbReference type="AlphaFoldDB" id="A0A9P6Q1E7"/>
<evidence type="ECO:0000256" key="1">
    <source>
        <dbReference type="SAM" id="MobiDB-lite"/>
    </source>
</evidence>
<dbReference type="Pfam" id="PF13805">
    <property type="entry name" value="Pil1"/>
    <property type="match status" value="1"/>
</dbReference>
<protein>
    <recommendedName>
        <fullName evidence="4">Eisosome component PIL1-domain-containing protein</fullName>
    </recommendedName>
</protein>
<dbReference type="GO" id="GO:0006897">
    <property type="term" value="P:endocytosis"/>
    <property type="evidence" value="ECO:0007669"/>
    <property type="project" value="TreeGrafter"/>
</dbReference>
<dbReference type="InterPro" id="IPR028245">
    <property type="entry name" value="PIL1/LSP1"/>
</dbReference>
<evidence type="ECO:0000313" key="3">
    <source>
        <dbReference type="Proteomes" id="UP000726737"/>
    </source>
</evidence>
<organism evidence="2 3">
    <name type="scientific">Mortierella polycephala</name>
    <dbReference type="NCBI Taxonomy" id="41804"/>
    <lineage>
        <taxon>Eukaryota</taxon>
        <taxon>Fungi</taxon>
        <taxon>Fungi incertae sedis</taxon>
        <taxon>Mucoromycota</taxon>
        <taxon>Mortierellomycotina</taxon>
        <taxon>Mortierellomycetes</taxon>
        <taxon>Mortierellales</taxon>
        <taxon>Mortierellaceae</taxon>
        <taxon>Mortierella</taxon>
    </lineage>
</organism>
<evidence type="ECO:0000313" key="2">
    <source>
        <dbReference type="EMBL" id="KAG0258450.1"/>
    </source>
</evidence>
<dbReference type="GO" id="GO:0008289">
    <property type="term" value="F:lipid binding"/>
    <property type="evidence" value="ECO:0007669"/>
    <property type="project" value="TreeGrafter"/>
</dbReference>
<feature type="compositionally biased region" description="Gly residues" evidence="1">
    <location>
        <begin position="403"/>
        <end position="414"/>
    </location>
</feature>
<gene>
    <name evidence="2" type="ORF">BG011_003273</name>
</gene>
<dbReference type="PANTHER" id="PTHR31962">
    <property type="entry name" value="SPHINGOLIPID LONG CHAIN BASE-RESPONSIVE PROTEIN PIL1"/>
    <property type="match status" value="1"/>
</dbReference>
<dbReference type="InterPro" id="IPR027267">
    <property type="entry name" value="AH/BAR_dom_sf"/>
</dbReference>
<dbReference type="GO" id="GO:0070941">
    <property type="term" value="P:eisosome assembly"/>
    <property type="evidence" value="ECO:0007669"/>
    <property type="project" value="TreeGrafter"/>
</dbReference>
<dbReference type="OrthoDB" id="5599269at2759"/>
<feature type="region of interest" description="Disordered" evidence="1">
    <location>
        <begin position="307"/>
        <end position="360"/>
    </location>
</feature>
<evidence type="ECO:0008006" key="4">
    <source>
        <dbReference type="Google" id="ProtNLM"/>
    </source>
</evidence>